<protein>
    <submittedName>
        <fullName evidence="1">Uncharacterized protein</fullName>
    </submittedName>
</protein>
<reference evidence="1" key="1">
    <citation type="submission" date="2019-08" db="EMBL/GenBank/DDBJ databases">
        <authorList>
            <person name="Kucharzyk K."/>
            <person name="Murdoch R.W."/>
            <person name="Higgins S."/>
            <person name="Loffler F."/>
        </authorList>
    </citation>
    <scope>NUCLEOTIDE SEQUENCE</scope>
</reference>
<accession>A0A645FY71</accession>
<dbReference type="AlphaFoldDB" id="A0A645FY71"/>
<organism evidence="1">
    <name type="scientific">bioreactor metagenome</name>
    <dbReference type="NCBI Taxonomy" id="1076179"/>
    <lineage>
        <taxon>unclassified sequences</taxon>
        <taxon>metagenomes</taxon>
        <taxon>ecological metagenomes</taxon>
    </lineage>
</organism>
<proteinExistence type="predicted"/>
<evidence type="ECO:0000313" key="1">
    <source>
        <dbReference type="EMBL" id="MPN16853.1"/>
    </source>
</evidence>
<dbReference type="EMBL" id="VSSQ01063854">
    <property type="protein sequence ID" value="MPN16853.1"/>
    <property type="molecule type" value="Genomic_DNA"/>
</dbReference>
<comment type="caution">
    <text evidence="1">The sequence shown here is derived from an EMBL/GenBank/DDBJ whole genome shotgun (WGS) entry which is preliminary data.</text>
</comment>
<gene>
    <name evidence="1" type="ORF">SDC9_164200</name>
</gene>
<name>A0A645FY71_9ZZZZ</name>
<sequence>MPGQRYFLPHRRRQHDRAELLRMTPDGIFLVLLEHRVELERTGLPFTGQADDQPAFLGLLQVFGGDQVAQQHLVVARRYPVEIA</sequence>